<dbReference type="CDD" id="cd01044">
    <property type="entry name" value="Ferritin_CCC1_N"/>
    <property type="match status" value="1"/>
</dbReference>
<dbReference type="STRING" id="558173.CDOO_10105"/>
<dbReference type="GO" id="GO:0005384">
    <property type="term" value="F:manganese ion transmembrane transporter activity"/>
    <property type="evidence" value="ECO:0007669"/>
    <property type="project" value="InterPro"/>
</dbReference>
<keyword evidence="4 5" id="KW-0472">Membrane</keyword>
<feature type="transmembrane region" description="Helical" evidence="5">
    <location>
        <begin position="299"/>
        <end position="323"/>
    </location>
</feature>
<dbReference type="InterPro" id="IPR008217">
    <property type="entry name" value="Ccc1_fam"/>
</dbReference>
<protein>
    <submittedName>
        <fullName evidence="6">Membrane protein</fullName>
    </submittedName>
</protein>
<reference evidence="6 7" key="1">
    <citation type="submission" date="2013-09" db="EMBL/GenBank/DDBJ databases">
        <title>Complete genome sequence of Corynebacterium doosanense CAU 212(T) (=DSM 45436(T)), isolated from activated sludge.</title>
        <authorList>
            <person name="Schaffert L."/>
            <person name="Albersmeier A."/>
            <person name="Kalinowski J."/>
            <person name="Ruckert C."/>
        </authorList>
    </citation>
    <scope>NUCLEOTIDE SEQUENCE [LARGE SCALE GENOMIC DNA]</scope>
    <source>
        <strain evidence="6 7">CAU 212</strain>
    </source>
</reference>
<dbReference type="InterPro" id="IPR009078">
    <property type="entry name" value="Ferritin-like_SF"/>
</dbReference>
<dbReference type="Proteomes" id="UP000029914">
    <property type="component" value="Chromosome"/>
</dbReference>
<feature type="transmembrane region" description="Helical" evidence="5">
    <location>
        <begin position="270"/>
        <end position="293"/>
    </location>
</feature>
<dbReference type="InterPro" id="IPR039376">
    <property type="entry name" value="Ferritin_CCC1_N"/>
</dbReference>
<dbReference type="KEGG" id="cdo:CDOO_10105"/>
<proteinExistence type="predicted"/>
<feature type="transmembrane region" description="Helical" evidence="5">
    <location>
        <begin position="335"/>
        <end position="356"/>
    </location>
</feature>
<dbReference type="Pfam" id="PF01988">
    <property type="entry name" value="VIT1"/>
    <property type="match status" value="1"/>
</dbReference>
<dbReference type="HOGENOM" id="CLU_038957_1_0_11"/>
<organism evidence="6 7">
    <name type="scientific">Corynebacterium doosanense CAU 212 = DSM 45436</name>
    <dbReference type="NCBI Taxonomy" id="558173"/>
    <lineage>
        <taxon>Bacteria</taxon>
        <taxon>Bacillati</taxon>
        <taxon>Actinomycetota</taxon>
        <taxon>Actinomycetes</taxon>
        <taxon>Mycobacteriales</taxon>
        <taxon>Corynebacteriaceae</taxon>
        <taxon>Corynebacterium</taxon>
    </lineage>
</organism>
<dbReference type="PANTHER" id="PTHR31851">
    <property type="entry name" value="FE(2+)/MN(2+) TRANSPORTER PCL1"/>
    <property type="match status" value="1"/>
</dbReference>
<keyword evidence="2 5" id="KW-0812">Transmembrane</keyword>
<feature type="transmembrane region" description="Helical" evidence="5">
    <location>
        <begin position="168"/>
        <end position="190"/>
    </location>
</feature>
<evidence type="ECO:0000313" key="7">
    <source>
        <dbReference type="Proteomes" id="UP000029914"/>
    </source>
</evidence>
<keyword evidence="7" id="KW-1185">Reference proteome</keyword>
<evidence type="ECO:0000256" key="3">
    <source>
        <dbReference type="ARBA" id="ARBA00022989"/>
    </source>
</evidence>
<dbReference type="GO" id="GO:0030026">
    <property type="term" value="P:intracellular manganese ion homeostasis"/>
    <property type="evidence" value="ECO:0007669"/>
    <property type="project" value="InterPro"/>
</dbReference>
<dbReference type="GO" id="GO:0012505">
    <property type="term" value="C:endomembrane system"/>
    <property type="evidence" value="ECO:0007669"/>
    <property type="project" value="UniProtKB-SubCell"/>
</dbReference>
<dbReference type="AlphaFoldDB" id="A0A097IHI8"/>
<accession>A0A097IHI8</accession>
<dbReference type="CDD" id="cd02433">
    <property type="entry name" value="Nodulin-21_like_2"/>
    <property type="match status" value="1"/>
</dbReference>
<comment type="subcellular location">
    <subcellularLocation>
        <location evidence="1">Endomembrane system</location>
        <topology evidence="1">Multi-pass membrane protein</topology>
    </subcellularLocation>
</comment>
<evidence type="ECO:0000256" key="2">
    <source>
        <dbReference type="ARBA" id="ARBA00022692"/>
    </source>
</evidence>
<feature type="transmembrane region" description="Helical" evidence="5">
    <location>
        <begin position="140"/>
        <end position="162"/>
    </location>
</feature>
<keyword evidence="3 5" id="KW-1133">Transmembrane helix</keyword>
<dbReference type="RefSeq" id="WP_018020734.1">
    <property type="nucleotide sequence ID" value="NZ_AQUX01000001.1"/>
</dbReference>
<name>A0A097IHI8_9CORY</name>
<evidence type="ECO:0000313" key="6">
    <source>
        <dbReference type="EMBL" id="AIT61578.1"/>
    </source>
</evidence>
<dbReference type="SUPFAM" id="SSF47240">
    <property type="entry name" value="Ferritin-like"/>
    <property type="match status" value="1"/>
</dbReference>
<gene>
    <name evidence="6" type="ORF">CDOO_10105</name>
</gene>
<dbReference type="OrthoDB" id="9789677at2"/>
<evidence type="ECO:0000256" key="4">
    <source>
        <dbReference type="ARBA" id="ARBA00023136"/>
    </source>
</evidence>
<dbReference type="EMBL" id="CP006764">
    <property type="protein sequence ID" value="AIT61578.1"/>
    <property type="molecule type" value="Genomic_DNA"/>
</dbReference>
<evidence type="ECO:0000256" key="5">
    <source>
        <dbReference type="SAM" id="Phobius"/>
    </source>
</evidence>
<evidence type="ECO:0000256" key="1">
    <source>
        <dbReference type="ARBA" id="ARBA00004127"/>
    </source>
</evidence>
<sequence length="357" mass="37647">MTQVPSRKQINRWRRYLANERAEAAVYRELARKRTGEEREILESLADAESRHERYWHDRLGDQVGMPVQPGLNTRIMAFMARHFGSVFVLALMQSAESDNPYLADDDAPDSIAADESMHAEVVRALAAQGRERISGGFRAAIFGANDGLVSNVALVIGVVGTGMPTNAVLLTGISGLLAGALSMAAGEFISVRSQYELLEASTPNPDAHTLIDQVDVNTNELALVFRARGMSAQEADQRAQEVFATAGGASAEALSSGEQARSDASRESWTAAGSSFLSFGIGAFIPIIPFILGMGSAAGAVVSLVLVSIALMFTGAVTGLLSGKPPLPRALRQLAIGLGAAGLTYVLGVLFGTVVG</sequence>
<dbReference type="eggNOG" id="COG1814">
    <property type="taxonomic scope" value="Bacteria"/>
</dbReference>